<dbReference type="Proteomes" id="UP001146120">
    <property type="component" value="Unassembled WGS sequence"/>
</dbReference>
<evidence type="ECO:0000313" key="2">
    <source>
        <dbReference type="Proteomes" id="UP001146120"/>
    </source>
</evidence>
<proteinExistence type="predicted"/>
<evidence type="ECO:0000313" key="1">
    <source>
        <dbReference type="EMBL" id="DBA01716.1"/>
    </source>
</evidence>
<protein>
    <recommendedName>
        <fullName evidence="3">GAG-pre-integrase domain-containing protein</fullName>
    </recommendedName>
</protein>
<evidence type="ECO:0008006" key="3">
    <source>
        <dbReference type="Google" id="ProtNLM"/>
    </source>
</evidence>
<reference evidence="1" key="1">
    <citation type="submission" date="2022-11" db="EMBL/GenBank/DDBJ databases">
        <authorList>
            <person name="Morgan W.R."/>
            <person name="Tartar A."/>
        </authorList>
    </citation>
    <scope>NUCLEOTIDE SEQUENCE</scope>
    <source>
        <strain evidence="1">ARSEF 373</strain>
    </source>
</reference>
<accession>A0AAV2Z5S7</accession>
<organism evidence="1 2">
    <name type="scientific">Lagenidium giganteum</name>
    <dbReference type="NCBI Taxonomy" id="4803"/>
    <lineage>
        <taxon>Eukaryota</taxon>
        <taxon>Sar</taxon>
        <taxon>Stramenopiles</taxon>
        <taxon>Oomycota</taxon>
        <taxon>Peronosporomycetes</taxon>
        <taxon>Pythiales</taxon>
        <taxon>Pythiaceae</taxon>
    </lineage>
</organism>
<name>A0AAV2Z5S7_9STRA</name>
<keyword evidence="2" id="KW-1185">Reference proteome</keyword>
<comment type="caution">
    <text evidence="1">The sequence shown here is derived from an EMBL/GenBank/DDBJ whole genome shotgun (WGS) entry which is preliminary data.</text>
</comment>
<feature type="non-terminal residue" evidence="1">
    <location>
        <position position="1"/>
    </location>
</feature>
<dbReference type="EMBL" id="DAKRPA010000042">
    <property type="protein sequence ID" value="DBA01716.1"/>
    <property type="molecule type" value="Genomic_DNA"/>
</dbReference>
<dbReference type="AlphaFoldDB" id="A0AAV2Z5S7"/>
<gene>
    <name evidence="1" type="ORF">N0F65_010126</name>
</gene>
<sequence>NHRLADGVHVTDRNFADCSACREGKQVRSNKASHDISLSAPTDEIGAVLGVDIKCDVKPHDYGGNRHTLHVVGYASSYGGIFPMKKKSNWFQILMEYIARLERQHDVEVKVLRSSRRHR</sequence>
<reference evidence="1" key="2">
    <citation type="journal article" date="2023" name="Microbiol Resour">
        <title>Decontamination and Annotation of the Draft Genome Sequence of the Oomycete Lagenidium giganteum ARSEF 373.</title>
        <authorList>
            <person name="Morgan W.R."/>
            <person name="Tartar A."/>
        </authorList>
    </citation>
    <scope>NUCLEOTIDE SEQUENCE</scope>
    <source>
        <strain evidence="1">ARSEF 373</strain>
    </source>
</reference>